<protein>
    <recommendedName>
        <fullName evidence="5 13">Malto-oligosyltrehalose trehalohydrolase</fullName>
        <shortName evidence="14">MTHase</shortName>
        <ecNumber evidence="4 13">3.2.1.141</ecNumber>
    </recommendedName>
    <alternativeName>
        <fullName evidence="11 14">4-alpha-D-((1-&gt;4)-alpha-D-glucano)trehalose trehalohydrolase</fullName>
    </alternativeName>
    <alternativeName>
        <fullName evidence="10 14">Maltooligosyl trehalose trehalohydrolase</fullName>
    </alternativeName>
</protein>
<dbReference type="Proteomes" id="UP001595377">
    <property type="component" value="Unassembled WGS sequence"/>
</dbReference>
<dbReference type="NCBIfam" id="TIGR02402">
    <property type="entry name" value="trehalose_TreZ"/>
    <property type="match status" value="1"/>
</dbReference>
<dbReference type="InterPro" id="IPR044901">
    <property type="entry name" value="Trehalose_TreZ_E-set_sf"/>
</dbReference>
<dbReference type="InterPro" id="IPR006047">
    <property type="entry name" value="GH13_cat_dom"/>
</dbReference>
<accession>A0ABV7DL05</accession>
<dbReference type="GO" id="GO:0033942">
    <property type="term" value="F:4-alpha-D-(1-&gt;4)-alpha-D-glucanotrehalose trehalohydrolase activity"/>
    <property type="evidence" value="ECO:0007669"/>
    <property type="project" value="UniProtKB-EC"/>
</dbReference>
<dbReference type="PIRSF" id="PIRSF006337">
    <property type="entry name" value="Trehalose_TreZ"/>
    <property type="match status" value="1"/>
</dbReference>
<keyword evidence="18" id="KW-1185">Reference proteome</keyword>
<dbReference type="Gene3D" id="2.60.40.1180">
    <property type="entry name" value="Golgi alpha-mannosidase II"/>
    <property type="match status" value="1"/>
</dbReference>
<dbReference type="InterPro" id="IPR017853">
    <property type="entry name" value="GH"/>
</dbReference>
<evidence type="ECO:0000256" key="9">
    <source>
        <dbReference type="ARBA" id="ARBA00023295"/>
    </source>
</evidence>
<comment type="similarity">
    <text evidence="3 14">Belongs to the glycosyl hydrolase 13 family.</text>
</comment>
<evidence type="ECO:0000256" key="11">
    <source>
        <dbReference type="ARBA" id="ARBA00033284"/>
    </source>
</evidence>
<proteinExistence type="inferred from homology"/>
<dbReference type="SMART" id="SM00642">
    <property type="entry name" value="Aamy"/>
    <property type="match status" value="1"/>
</dbReference>
<dbReference type="CDD" id="cd11325">
    <property type="entry name" value="AmyAc_GTHase"/>
    <property type="match status" value="1"/>
</dbReference>
<dbReference type="RefSeq" id="WP_257318096.1">
    <property type="nucleotide sequence ID" value="NZ_JANFDG010000040.1"/>
</dbReference>
<evidence type="ECO:0000256" key="4">
    <source>
        <dbReference type="ARBA" id="ARBA00012268"/>
    </source>
</evidence>
<reference evidence="18" key="1">
    <citation type="journal article" date="2019" name="Int. J. Syst. Evol. Microbiol.">
        <title>The Global Catalogue of Microorganisms (GCM) 10K type strain sequencing project: providing services to taxonomists for standard genome sequencing and annotation.</title>
        <authorList>
            <consortium name="The Broad Institute Genomics Platform"/>
            <consortium name="The Broad Institute Genome Sequencing Center for Infectious Disease"/>
            <person name="Wu L."/>
            <person name="Ma J."/>
        </authorList>
    </citation>
    <scope>NUCLEOTIDE SEQUENCE [LARGE SCALE GENOMIC DNA]</scope>
    <source>
        <strain evidence="18">KCTC 52677</strain>
    </source>
</reference>
<dbReference type="InterPro" id="IPR012768">
    <property type="entry name" value="Trehalose_TreZ"/>
</dbReference>
<evidence type="ECO:0000256" key="12">
    <source>
        <dbReference type="ARBA" id="ARBA00034013"/>
    </source>
</evidence>
<evidence type="ECO:0000256" key="10">
    <source>
        <dbReference type="ARBA" id="ARBA00032057"/>
    </source>
</evidence>
<dbReference type="EC" id="3.2.1.141" evidence="4 13"/>
<dbReference type="Gene3D" id="3.20.20.80">
    <property type="entry name" value="Glycosidases"/>
    <property type="match status" value="1"/>
</dbReference>
<dbReference type="InterPro" id="IPR013780">
    <property type="entry name" value="Glyco_hydro_b"/>
</dbReference>
<comment type="caution">
    <text evidence="17">The sequence shown here is derived from an EMBL/GenBank/DDBJ whole genome shotgun (WGS) entry which is preliminary data.</text>
</comment>
<keyword evidence="9 14" id="KW-0326">Glycosidase</keyword>
<evidence type="ECO:0000256" key="14">
    <source>
        <dbReference type="PIRNR" id="PIRNR006337"/>
    </source>
</evidence>
<evidence type="ECO:0000256" key="3">
    <source>
        <dbReference type="ARBA" id="ARBA00008061"/>
    </source>
</evidence>
<keyword evidence="6" id="KW-0963">Cytoplasm</keyword>
<dbReference type="Gene3D" id="1.10.10.760">
    <property type="entry name" value="E-set domains of sugar-utilizing enzymes"/>
    <property type="match status" value="1"/>
</dbReference>
<dbReference type="CDD" id="cd02853">
    <property type="entry name" value="E_set_MTHase_like_N"/>
    <property type="match status" value="1"/>
</dbReference>
<comment type="catalytic activity">
    <reaction evidence="12 14">
        <text>hydrolysis of (1-&gt;4)-alpha-D-glucosidic linkage in 4-alpha-D-[(1-&gt;4)-alpha-D-glucanosyl]n trehalose to yield trehalose and (1-&gt;4)-alpha-D-glucan.</text>
        <dbReference type="EC" id="3.2.1.141"/>
    </reaction>
</comment>
<dbReference type="EMBL" id="JBHRSP010000038">
    <property type="protein sequence ID" value="MFC3075661.1"/>
    <property type="molecule type" value="Genomic_DNA"/>
</dbReference>
<dbReference type="InterPro" id="IPR014756">
    <property type="entry name" value="Ig_E-set"/>
</dbReference>
<comment type="subcellular location">
    <subcellularLocation>
        <location evidence="1">Cytoplasm</location>
    </subcellularLocation>
</comment>
<evidence type="ECO:0000256" key="5">
    <source>
        <dbReference type="ARBA" id="ARBA00015938"/>
    </source>
</evidence>
<organism evidence="17 18">
    <name type="scientific">Shinella pollutisoli</name>
    <dbReference type="NCBI Taxonomy" id="2250594"/>
    <lineage>
        <taxon>Bacteria</taxon>
        <taxon>Pseudomonadati</taxon>
        <taxon>Pseudomonadota</taxon>
        <taxon>Alphaproteobacteria</taxon>
        <taxon>Hyphomicrobiales</taxon>
        <taxon>Rhizobiaceae</taxon>
        <taxon>Shinella</taxon>
    </lineage>
</organism>
<evidence type="ECO:0000256" key="1">
    <source>
        <dbReference type="ARBA" id="ARBA00004496"/>
    </source>
</evidence>
<dbReference type="Pfam" id="PF00128">
    <property type="entry name" value="Alpha-amylase"/>
    <property type="match status" value="1"/>
</dbReference>
<dbReference type="Gene3D" id="2.60.40.10">
    <property type="entry name" value="Immunoglobulins"/>
    <property type="match status" value="1"/>
</dbReference>
<evidence type="ECO:0000256" key="2">
    <source>
        <dbReference type="ARBA" id="ARBA00005199"/>
    </source>
</evidence>
<evidence type="ECO:0000256" key="13">
    <source>
        <dbReference type="NCBIfam" id="TIGR02402"/>
    </source>
</evidence>
<evidence type="ECO:0000313" key="17">
    <source>
        <dbReference type="EMBL" id="MFC3075661.1"/>
    </source>
</evidence>
<name>A0ABV7DL05_9HYPH</name>
<evidence type="ECO:0000256" key="7">
    <source>
        <dbReference type="ARBA" id="ARBA00022801"/>
    </source>
</evidence>
<keyword evidence="7 14" id="KW-0378">Hydrolase</keyword>
<dbReference type="PANTHER" id="PTHR43651">
    <property type="entry name" value="1,4-ALPHA-GLUCAN-BRANCHING ENZYME"/>
    <property type="match status" value="1"/>
</dbReference>
<dbReference type="InterPro" id="IPR013783">
    <property type="entry name" value="Ig-like_fold"/>
</dbReference>
<feature type="region of interest" description="Disordered" evidence="15">
    <location>
        <begin position="569"/>
        <end position="626"/>
    </location>
</feature>
<evidence type="ECO:0000256" key="6">
    <source>
        <dbReference type="ARBA" id="ARBA00022490"/>
    </source>
</evidence>
<comment type="pathway">
    <text evidence="2 14">Glycan biosynthesis; trehalose biosynthesis.</text>
</comment>
<keyword evidence="8" id="KW-0119">Carbohydrate metabolism</keyword>
<evidence type="ECO:0000313" key="18">
    <source>
        <dbReference type="Proteomes" id="UP001595377"/>
    </source>
</evidence>
<dbReference type="SUPFAM" id="SSF51445">
    <property type="entry name" value="(Trans)glycosidases"/>
    <property type="match status" value="1"/>
</dbReference>
<dbReference type="SUPFAM" id="SSF81296">
    <property type="entry name" value="E set domains"/>
    <property type="match status" value="1"/>
</dbReference>
<evidence type="ECO:0000256" key="15">
    <source>
        <dbReference type="SAM" id="MobiDB-lite"/>
    </source>
</evidence>
<evidence type="ECO:0000256" key="8">
    <source>
        <dbReference type="ARBA" id="ARBA00023277"/>
    </source>
</evidence>
<feature type="compositionally biased region" description="Basic and acidic residues" evidence="15">
    <location>
        <begin position="604"/>
        <end position="615"/>
    </location>
</feature>
<dbReference type="PANTHER" id="PTHR43651:SF11">
    <property type="entry name" value="MALTO-OLIGOSYLTREHALOSE TREHALOHYDROLASE"/>
    <property type="match status" value="1"/>
</dbReference>
<evidence type="ECO:0000259" key="16">
    <source>
        <dbReference type="SMART" id="SM00642"/>
    </source>
</evidence>
<sequence length="626" mass="68501">MTSVNAETGQGHMWGATVLENGGVRFRLWAPAQREIALVLGGRALAMRPSGDGWFELETDLAGPGDAYLFRLADGTEIADPASRAQASDVEGPSLVVDHSAYQWRAADWKGRPWAEAVIYELHVGTFTPEGTFLAAREHLPHLRALGVTAVEIMPVAHFAGVRGWGYDGVLHYAPHRAYGTPDDLKAFVDAAHEAGLMVFLDVVYNHFGPVGNRLPGLAPAFFDPERATPWGASVAFEQPAVRRYFIENALQWVCDYRFDGLRLDAIEEIADRTEEHFLLELAGELRASAGERELHLVVEDQMSRRGLLRRSADGTARHYTAGWNDEFHHALHVVATGETKGHYAPFARDPYNLLRKAVAEGFATADPEKDTLRPVPDGHLPPTVNVNFLQNHDQVGNRAFGERLSTLVDPALLDVVTALLMLTPATPLLFMGEEYGERRPFHFFADFEAEIAHATRLGRQAEAENFGGLPPGRTVDELPDPADEETFRLSRLDWPRAATEEGRRHMARLRALVDLRRQVVVPLLAKDGAAVPRILPAEDGVLAIDWAFADATLQVRANLAAQAKPAPPLDHAPFHAVPDVGVRPGEPLDLPGPSLVVAVSDATPRERDGARSGGRDTPAGSRSGR</sequence>
<gene>
    <name evidence="17" type="primary">treZ</name>
    <name evidence="17" type="ORF">ACFOHH_21300</name>
</gene>
<feature type="domain" description="Glycosyl hydrolase family 13 catalytic" evidence="16">
    <location>
        <begin position="121"/>
        <end position="461"/>
    </location>
</feature>